<dbReference type="Proteomes" id="UP000266721">
    <property type="component" value="Unassembled WGS sequence"/>
</dbReference>
<evidence type="ECO:0000313" key="2">
    <source>
        <dbReference type="EMBL" id="OPL20639.1"/>
    </source>
</evidence>
<gene>
    <name evidence="2" type="ORF">AM593_09201</name>
</gene>
<reference evidence="2 3" key="1">
    <citation type="journal article" date="2016" name="PLoS ONE">
        <title>A First Insight into the Genome of the Filter-Feeder Mussel Mytilus galloprovincialis.</title>
        <authorList>
            <person name="Murgarella M."/>
            <person name="Puiu D."/>
            <person name="Novoa B."/>
            <person name="Figueras A."/>
            <person name="Posada D."/>
            <person name="Canchaya C."/>
        </authorList>
    </citation>
    <scope>NUCLEOTIDE SEQUENCE [LARGE SCALE GENOMIC DNA]</scope>
    <source>
        <tissue evidence="2">Muscle</tissue>
    </source>
</reference>
<feature type="non-terminal residue" evidence="2">
    <location>
        <position position="196"/>
    </location>
</feature>
<name>A0A3R5TLT3_MYTGA</name>
<sequence>LLNIFLDAFHILHFGVCSHHNLLNNYNLVYYCNLLRDDEDCIKLPDYVGNSSTVTSTTPRTTSYGTTKISHMDVLPTSNTTSGIEGIVEIVINDQFGYVYCLDTTYCPSLVCQYLGYSAGLVTGSYTEYDLPKQIVQCSSTSKHLSDCTIYPSTNYYLSVVRCVSSCNKDLQKINVHVTRNNKLKQSLLSALLPFA</sequence>
<keyword evidence="1" id="KW-1015">Disulfide bond</keyword>
<dbReference type="SUPFAM" id="SSF56487">
    <property type="entry name" value="SRCR-like"/>
    <property type="match status" value="1"/>
</dbReference>
<dbReference type="Gene3D" id="3.10.250.10">
    <property type="entry name" value="SRCR-like domain"/>
    <property type="match status" value="1"/>
</dbReference>
<protein>
    <submittedName>
        <fullName evidence="2">Uncharacterized protein</fullName>
    </submittedName>
</protein>
<keyword evidence="3" id="KW-1185">Reference proteome</keyword>
<dbReference type="AlphaFoldDB" id="A0A3R5TLT3"/>
<feature type="non-terminal residue" evidence="2">
    <location>
        <position position="1"/>
    </location>
</feature>
<evidence type="ECO:0000256" key="1">
    <source>
        <dbReference type="ARBA" id="ARBA00023157"/>
    </source>
</evidence>
<dbReference type="InterPro" id="IPR036772">
    <property type="entry name" value="SRCR-like_dom_sf"/>
</dbReference>
<accession>A0A3R5TLT3</accession>
<organism evidence="2 3">
    <name type="scientific">Mytilus galloprovincialis</name>
    <name type="common">Mediterranean mussel</name>
    <dbReference type="NCBI Taxonomy" id="29158"/>
    <lineage>
        <taxon>Eukaryota</taxon>
        <taxon>Metazoa</taxon>
        <taxon>Spiralia</taxon>
        <taxon>Lophotrochozoa</taxon>
        <taxon>Mollusca</taxon>
        <taxon>Bivalvia</taxon>
        <taxon>Autobranchia</taxon>
        <taxon>Pteriomorphia</taxon>
        <taxon>Mytilida</taxon>
        <taxon>Mytiloidea</taxon>
        <taxon>Mytilidae</taxon>
        <taxon>Mytilinae</taxon>
        <taxon>Mytilus</taxon>
    </lineage>
</organism>
<dbReference type="GO" id="GO:0016020">
    <property type="term" value="C:membrane"/>
    <property type="evidence" value="ECO:0007669"/>
    <property type="project" value="InterPro"/>
</dbReference>
<proteinExistence type="predicted"/>
<evidence type="ECO:0000313" key="3">
    <source>
        <dbReference type="Proteomes" id="UP000266721"/>
    </source>
</evidence>
<dbReference type="EMBL" id="KV603319">
    <property type="protein sequence ID" value="OPL20639.1"/>
    <property type="molecule type" value="Genomic_DNA"/>
</dbReference>